<accession>A0AAN9QJ81</accession>
<evidence type="ECO:0000313" key="2">
    <source>
        <dbReference type="EMBL" id="KAK7337412.1"/>
    </source>
</evidence>
<gene>
    <name evidence="2" type="ORF">VNO77_17984</name>
</gene>
<evidence type="ECO:0000256" key="1">
    <source>
        <dbReference type="SAM" id="MobiDB-lite"/>
    </source>
</evidence>
<sequence>MKSIPIRDSYQALDYREGRRRIRRQCSCWGGARKRKSSMSNSHSRSSSNVKANKANKANISCTVCAVTMVNTSPILLLGRHKHVALEHSYSLAGVSNVIKCDDKAKQSNGDVRDINHRQGIESDISNIVLNPQYIPSPVSTST</sequence>
<comment type="caution">
    <text evidence="2">The sequence shown here is derived from an EMBL/GenBank/DDBJ whole genome shotgun (WGS) entry which is preliminary data.</text>
</comment>
<dbReference type="AlphaFoldDB" id="A0AAN9QJ81"/>
<name>A0AAN9QJ81_CANGL</name>
<dbReference type="Proteomes" id="UP001367508">
    <property type="component" value="Unassembled WGS sequence"/>
</dbReference>
<reference evidence="2 3" key="1">
    <citation type="submission" date="2024-01" db="EMBL/GenBank/DDBJ databases">
        <title>The genomes of 5 underutilized Papilionoideae crops provide insights into root nodulation and disease resistanc.</title>
        <authorList>
            <person name="Jiang F."/>
        </authorList>
    </citation>
    <scope>NUCLEOTIDE SEQUENCE [LARGE SCALE GENOMIC DNA]</scope>
    <source>
        <strain evidence="2">LVBAO_FW01</strain>
        <tissue evidence="2">Leaves</tissue>
    </source>
</reference>
<feature type="region of interest" description="Disordered" evidence="1">
    <location>
        <begin position="33"/>
        <end position="53"/>
    </location>
</feature>
<keyword evidence="3" id="KW-1185">Reference proteome</keyword>
<proteinExistence type="predicted"/>
<protein>
    <submittedName>
        <fullName evidence="2">Uncharacterized protein</fullName>
    </submittedName>
</protein>
<feature type="compositionally biased region" description="Low complexity" evidence="1">
    <location>
        <begin position="38"/>
        <end position="53"/>
    </location>
</feature>
<dbReference type="EMBL" id="JAYMYQ010000004">
    <property type="protein sequence ID" value="KAK7337412.1"/>
    <property type="molecule type" value="Genomic_DNA"/>
</dbReference>
<evidence type="ECO:0000313" key="3">
    <source>
        <dbReference type="Proteomes" id="UP001367508"/>
    </source>
</evidence>
<organism evidence="2 3">
    <name type="scientific">Canavalia gladiata</name>
    <name type="common">Sword bean</name>
    <name type="synonym">Dolichos gladiatus</name>
    <dbReference type="NCBI Taxonomy" id="3824"/>
    <lineage>
        <taxon>Eukaryota</taxon>
        <taxon>Viridiplantae</taxon>
        <taxon>Streptophyta</taxon>
        <taxon>Embryophyta</taxon>
        <taxon>Tracheophyta</taxon>
        <taxon>Spermatophyta</taxon>
        <taxon>Magnoliopsida</taxon>
        <taxon>eudicotyledons</taxon>
        <taxon>Gunneridae</taxon>
        <taxon>Pentapetalae</taxon>
        <taxon>rosids</taxon>
        <taxon>fabids</taxon>
        <taxon>Fabales</taxon>
        <taxon>Fabaceae</taxon>
        <taxon>Papilionoideae</taxon>
        <taxon>50 kb inversion clade</taxon>
        <taxon>NPAAA clade</taxon>
        <taxon>indigoferoid/millettioid clade</taxon>
        <taxon>Phaseoleae</taxon>
        <taxon>Canavalia</taxon>
    </lineage>
</organism>